<proteinExistence type="predicted"/>
<evidence type="ECO:0000313" key="1">
    <source>
        <dbReference type="EMBL" id="KAK3271267.1"/>
    </source>
</evidence>
<organism evidence="1 2">
    <name type="scientific">Cymbomonas tetramitiformis</name>
    <dbReference type="NCBI Taxonomy" id="36881"/>
    <lineage>
        <taxon>Eukaryota</taxon>
        <taxon>Viridiplantae</taxon>
        <taxon>Chlorophyta</taxon>
        <taxon>Pyramimonadophyceae</taxon>
        <taxon>Pyramimonadales</taxon>
        <taxon>Pyramimonadaceae</taxon>
        <taxon>Cymbomonas</taxon>
    </lineage>
</organism>
<keyword evidence="2" id="KW-1185">Reference proteome</keyword>
<sequence length="91" mass="9815">MAAAERGKSGFKTSKPAPLSLSARWREPEPYWITSEDTILIGSDGEPSIITQTPTWPLMNCNIGGTVVKMEGGGCVHMGGCVVQRPEVLQR</sequence>
<name>A0AAE0G468_9CHLO</name>
<reference evidence="1 2" key="1">
    <citation type="journal article" date="2015" name="Genome Biol. Evol.">
        <title>Comparative Genomics of a Bacterivorous Green Alga Reveals Evolutionary Causalities and Consequences of Phago-Mixotrophic Mode of Nutrition.</title>
        <authorList>
            <person name="Burns J.A."/>
            <person name="Paasch A."/>
            <person name="Narechania A."/>
            <person name="Kim E."/>
        </authorList>
    </citation>
    <scope>NUCLEOTIDE SEQUENCE [LARGE SCALE GENOMIC DNA]</scope>
    <source>
        <strain evidence="1 2">PLY_AMNH</strain>
    </source>
</reference>
<comment type="caution">
    <text evidence="1">The sequence shown here is derived from an EMBL/GenBank/DDBJ whole genome shotgun (WGS) entry which is preliminary data.</text>
</comment>
<dbReference type="EMBL" id="LGRX02009884">
    <property type="protein sequence ID" value="KAK3271267.1"/>
    <property type="molecule type" value="Genomic_DNA"/>
</dbReference>
<dbReference type="Proteomes" id="UP001190700">
    <property type="component" value="Unassembled WGS sequence"/>
</dbReference>
<evidence type="ECO:0000313" key="2">
    <source>
        <dbReference type="Proteomes" id="UP001190700"/>
    </source>
</evidence>
<accession>A0AAE0G468</accession>
<protein>
    <submittedName>
        <fullName evidence="1">Uncharacterized protein</fullName>
    </submittedName>
</protein>
<gene>
    <name evidence="1" type="ORF">CYMTET_20373</name>
</gene>
<dbReference type="AlphaFoldDB" id="A0AAE0G468"/>